<dbReference type="Gene3D" id="1.25.40.10">
    <property type="entry name" value="Tetratricopeptide repeat domain"/>
    <property type="match status" value="1"/>
</dbReference>
<dbReference type="SUPFAM" id="SSF81901">
    <property type="entry name" value="HCP-like"/>
    <property type="match status" value="1"/>
</dbReference>
<dbReference type="PANTHER" id="PTHR43630">
    <property type="entry name" value="POLY-BETA-1,6-N-ACETYL-D-GLUCOSAMINE SYNTHASE"/>
    <property type="match status" value="1"/>
</dbReference>
<evidence type="ECO:0000256" key="1">
    <source>
        <dbReference type="PROSITE-ProRule" id="PRU00339"/>
    </source>
</evidence>
<dbReference type="PANTHER" id="PTHR43630:SF2">
    <property type="entry name" value="GLYCOSYLTRANSFERASE"/>
    <property type="match status" value="1"/>
</dbReference>
<dbReference type="PATRIC" id="fig|404937.3.peg.722"/>
<dbReference type="Gene3D" id="3.90.550.10">
    <property type="entry name" value="Spore Coat Polysaccharide Biosynthesis Protein SpsA, Chain A"/>
    <property type="match status" value="1"/>
</dbReference>
<keyword evidence="4" id="KW-1185">Reference proteome</keyword>
<dbReference type="InterPro" id="IPR001173">
    <property type="entry name" value="Glyco_trans_2-like"/>
</dbReference>
<dbReference type="EC" id="2.4.1.-" evidence="3"/>
<sequence>MKTVALVMIVKNEEKHLARCLRSVHKIVDDIVIVDTGSTDGTKSIAYSFGAKVFDFEWANDFSAARNYALMQSTCDWNLVLDADEYIVNDCKSIIRHFIETNERAIGRIKMVNEFIQNGERRYAQSYLSRLLPKGVTYVGKVHEQVDSPFPRQNIDVEVYHDGYVHTNKTERNLDLLLQELQQHPTDDYVLYQVGKQYKLLQQFNMAEKYFEESYRLVPLYASYRHSLVVDYLYTIIANRSFERGLQVIAAEQGRLDDSSDFHFACGLFYMDAIFYHMNQYVHLFPMIEKSFIRCLQIGETDQYDRVRGTGSFLAAYNLGVFYETTGQMERAIHFYEQSAHEGYEKASERLKTLKQ</sequence>
<dbReference type="GO" id="GO:0016757">
    <property type="term" value="F:glycosyltransferase activity"/>
    <property type="evidence" value="ECO:0007669"/>
    <property type="project" value="UniProtKB-KW"/>
</dbReference>
<accession>A0A0D0S2D9</accession>
<keyword evidence="3" id="KW-0328">Glycosyltransferase</keyword>
<dbReference type="EMBL" id="JXTH01000009">
    <property type="protein sequence ID" value="KIQ95156.1"/>
    <property type="molecule type" value="Genomic_DNA"/>
</dbReference>
<reference evidence="3 4" key="1">
    <citation type="submission" date="2015-01" db="EMBL/GenBank/DDBJ databases">
        <title>Draft genome of Anoxybacillus thermarum strain AF/04.</title>
        <authorList>
            <person name="Poli A."/>
            <person name="Nicolaus B."/>
            <person name="Chan K.-G."/>
            <person name="Kahar U.M."/>
            <person name="Yaakob A.S."/>
            <person name="Chan C.S."/>
            <person name="Goh K.M."/>
        </authorList>
    </citation>
    <scope>NUCLEOTIDE SEQUENCE [LARGE SCALE GENOMIC DNA]</scope>
    <source>
        <strain evidence="3 4">AF/04</strain>
    </source>
</reference>
<dbReference type="Proteomes" id="UP000032102">
    <property type="component" value="Unassembled WGS sequence"/>
</dbReference>
<feature type="repeat" description="TPR" evidence="1">
    <location>
        <begin position="188"/>
        <end position="221"/>
    </location>
</feature>
<proteinExistence type="predicted"/>
<dbReference type="InterPro" id="IPR011990">
    <property type="entry name" value="TPR-like_helical_dom_sf"/>
</dbReference>
<evidence type="ECO:0000259" key="2">
    <source>
        <dbReference type="Pfam" id="PF00535"/>
    </source>
</evidence>
<dbReference type="InterPro" id="IPR029044">
    <property type="entry name" value="Nucleotide-diphossugar_trans"/>
</dbReference>
<dbReference type="Pfam" id="PF00535">
    <property type="entry name" value="Glycos_transf_2"/>
    <property type="match status" value="1"/>
</dbReference>
<evidence type="ECO:0000313" key="4">
    <source>
        <dbReference type="Proteomes" id="UP000032102"/>
    </source>
</evidence>
<organism evidence="3 4">
    <name type="scientific">Anoxybacillus thermarum</name>
    <dbReference type="NCBI Taxonomy" id="404937"/>
    <lineage>
        <taxon>Bacteria</taxon>
        <taxon>Bacillati</taxon>
        <taxon>Bacillota</taxon>
        <taxon>Bacilli</taxon>
        <taxon>Bacillales</taxon>
        <taxon>Anoxybacillaceae</taxon>
        <taxon>Anoxybacillus</taxon>
    </lineage>
</organism>
<dbReference type="PROSITE" id="PS50005">
    <property type="entry name" value="TPR"/>
    <property type="match status" value="1"/>
</dbReference>
<protein>
    <submittedName>
        <fullName evidence="3">SPBc2 prophage-derived glycosyltransferase SunS</fullName>
        <ecNumber evidence="3">2.4.1.-</ecNumber>
    </submittedName>
</protein>
<dbReference type="SUPFAM" id="SSF53448">
    <property type="entry name" value="Nucleotide-diphospho-sugar transferases"/>
    <property type="match status" value="1"/>
</dbReference>
<keyword evidence="3" id="KW-0808">Transferase</keyword>
<keyword evidence="1" id="KW-0802">TPR repeat</keyword>
<dbReference type="CDD" id="cd02511">
    <property type="entry name" value="Beta4Glucosyltransferase"/>
    <property type="match status" value="1"/>
</dbReference>
<gene>
    <name evidence="3" type="ORF">LH47_00703</name>
</gene>
<dbReference type="AlphaFoldDB" id="A0A0D0S2D9"/>
<comment type="caution">
    <text evidence="3">The sequence shown here is derived from an EMBL/GenBank/DDBJ whole genome shotgun (WGS) entry which is preliminary data.</text>
</comment>
<dbReference type="Pfam" id="PF13181">
    <property type="entry name" value="TPR_8"/>
    <property type="match status" value="1"/>
</dbReference>
<dbReference type="InterPro" id="IPR019734">
    <property type="entry name" value="TPR_rpt"/>
</dbReference>
<name>A0A0D0S2D9_9BACL</name>
<feature type="domain" description="Glycosyltransferase 2-like" evidence="2">
    <location>
        <begin position="6"/>
        <end position="124"/>
    </location>
</feature>
<evidence type="ECO:0000313" key="3">
    <source>
        <dbReference type="EMBL" id="KIQ95156.1"/>
    </source>
</evidence>
<dbReference type="RefSeq" id="WP_235341037.1">
    <property type="nucleotide sequence ID" value="NZ_JXTH01000009.1"/>
</dbReference>